<keyword evidence="2" id="KW-1185">Reference proteome</keyword>
<dbReference type="EMBL" id="RPFL01000049">
    <property type="protein sequence ID" value="RPD83575.1"/>
    <property type="molecule type" value="Genomic_DNA"/>
</dbReference>
<accession>A0A3N4MKK8</accession>
<proteinExistence type="predicted"/>
<gene>
    <name evidence="1" type="ORF">EGK74_12170</name>
</gene>
<comment type="caution">
    <text evidence="1">The sequence shown here is derived from an EMBL/GenBank/DDBJ whole genome shotgun (WGS) entry which is preliminary data.</text>
</comment>
<evidence type="ECO:0000313" key="2">
    <source>
        <dbReference type="Proteomes" id="UP000272412"/>
    </source>
</evidence>
<name>A0A3N4MKK8_9NEIS</name>
<protein>
    <submittedName>
        <fullName evidence="1">Bacteriocin</fullName>
    </submittedName>
</protein>
<dbReference type="Proteomes" id="UP000272412">
    <property type="component" value="Unassembled WGS sequence"/>
</dbReference>
<dbReference type="InterPro" id="IPR010133">
    <property type="entry name" value="Bacteriocin_signal_seq"/>
</dbReference>
<organism evidence="1 2">
    <name type="scientific">Neisseria weixii</name>
    <dbReference type="NCBI Taxonomy" id="1853276"/>
    <lineage>
        <taxon>Bacteria</taxon>
        <taxon>Pseudomonadati</taxon>
        <taxon>Pseudomonadota</taxon>
        <taxon>Betaproteobacteria</taxon>
        <taxon>Neisseriales</taxon>
        <taxon>Neisseriaceae</taxon>
        <taxon>Neisseria</taxon>
    </lineage>
</organism>
<reference evidence="1 2" key="1">
    <citation type="submission" date="2018-11" db="EMBL/GenBank/DDBJ databases">
        <title>Neisseria weixii sp. nov. isolated from the rectal contents of plateau pika (Ochotona cruzoniae).</title>
        <authorList>
            <person name="Zhang G."/>
        </authorList>
    </citation>
    <scope>NUCLEOTIDE SEQUENCE [LARGE SCALE GENOMIC DNA]</scope>
    <source>
        <strain evidence="1 2">10009</strain>
    </source>
</reference>
<evidence type="ECO:0000313" key="1">
    <source>
        <dbReference type="EMBL" id="RPD83575.1"/>
    </source>
</evidence>
<sequence length="96" mass="10598">MIRDSVHCAFFLFFKHEFQEIIMKTLTMKEMQTVSGGGCGSFVGGTLIGALVTDIFYNPVKQAVIGHYTGTNAGMVSDFKKSPLTLESRFSFNGDF</sequence>
<dbReference type="AlphaFoldDB" id="A0A3N4MKK8"/>
<dbReference type="NCBIfam" id="TIGR01847">
    <property type="entry name" value="bacteriocin_sig"/>
    <property type="match status" value="1"/>
</dbReference>